<dbReference type="InterPro" id="IPR044527">
    <property type="entry name" value="NrtA/CpmA_ABC-bd_dom"/>
</dbReference>
<keyword evidence="4" id="KW-0997">Cell inner membrane</keyword>
<dbReference type="PANTHER" id="PTHR30024:SF43">
    <property type="entry name" value="BLL4572 PROTEIN"/>
    <property type="match status" value="1"/>
</dbReference>
<keyword evidence="2" id="KW-0813">Transport</keyword>
<evidence type="ECO:0000313" key="7">
    <source>
        <dbReference type="Proteomes" id="UP000244810"/>
    </source>
</evidence>
<sequence length="370" mass="38779">MSGLAIRAAYVPLVDAAPLIVARELGFAADEGLALDLAQARSWASLRDLLAAGAVDAAHMLAPMAVARAMGLGPALPPVEVLMILSQGGQAVGAAEALAQRVAGLTEPAPLARAIRAAGPARLRVGVPFPFSTHVLLMTRWLGNDIDIRTVPPPLMAQALEAGEIDLFCVGEPWGSVAERQGVGRILLPGRAIWASAAEKVLAVRSGWAESAPDTARALMRAVWRAGRWLDLPANRSMAAEILARPEFLSLPPEVIDRALTGGIGGAGRFVTFHEGAATFPWKSLGGLIAALLARRHGLPEGPAVTAGSAVFRTDLYRLHLREAGADLPGASQKIEGTLSHPTAVASERGTMILGPDRFFDGWIFDPLDG</sequence>
<dbReference type="EMBL" id="QDDR01000012">
    <property type="protein sequence ID" value="PVE45762.1"/>
    <property type="molecule type" value="Genomic_DNA"/>
</dbReference>
<organism evidence="6 7">
    <name type="scientific">Pararhodobacter aggregans</name>
    <dbReference type="NCBI Taxonomy" id="404875"/>
    <lineage>
        <taxon>Bacteria</taxon>
        <taxon>Pseudomonadati</taxon>
        <taxon>Pseudomonadota</taxon>
        <taxon>Alphaproteobacteria</taxon>
        <taxon>Rhodobacterales</taxon>
        <taxon>Paracoccaceae</taxon>
        <taxon>Pararhodobacter</taxon>
    </lineage>
</organism>
<evidence type="ECO:0000256" key="3">
    <source>
        <dbReference type="ARBA" id="ARBA00022475"/>
    </source>
</evidence>
<protein>
    <submittedName>
        <fullName evidence="6">Nitrate transporter</fullName>
    </submittedName>
</protein>
<dbReference type="SUPFAM" id="SSF53850">
    <property type="entry name" value="Periplasmic binding protein-like II"/>
    <property type="match status" value="1"/>
</dbReference>
<dbReference type="AlphaFoldDB" id="A0A2T7UM34"/>
<evidence type="ECO:0000256" key="4">
    <source>
        <dbReference type="ARBA" id="ARBA00022519"/>
    </source>
</evidence>
<dbReference type="RefSeq" id="WP_107754237.1">
    <property type="nucleotide sequence ID" value="NZ_QBKF01000012.1"/>
</dbReference>
<dbReference type="Proteomes" id="UP000244810">
    <property type="component" value="Unassembled WGS sequence"/>
</dbReference>
<evidence type="ECO:0000256" key="1">
    <source>
        <dbReference type="ARBA" id="ARBA00004308"/>
    </source>
</evidence>
<dbReference type="CDD" id="cd13553">
    <property type="entry name" value="PBP2_NrtA_CpmA_like"/>
    <property type="match status" value="1"/>
</dbReference>
<dbReference type="OrthoDB" id="570524at2"/>
<evidence type="ECO:0000313" key="6">
    <source>
        <dbReference type="EMBL" id="PVE45762.1"/>
    </source>
</evidence>
<comment type="subcellular location">
    <subcellularLocation>
        <location evidence="1">Endomembrane system</location>
    </subcellularLocation>
</comment>
<dbReference type="GO" id="GO:0012505">
    <property type="term" value="C:endomembrane system"/>
    <property type="evidence" value="ECO:0007669"/>
    <property type="project" value="UniProtKB-SubCell"/>
</dbReference>
<accession>A0A2T7UM34</accession>
<evidence type="ECO:0000256" key="5">
    <source>
        <dbReference type="ARBA" id="ARBA00023136"/>
    </source>
</evidence>
<reference evidence="6 7" key="1">
    <citation type="journal article" date="2011" name="Syst. Appl. Microbiol.">
        <title>Defluviimonas denitrificans gen. nov., sp. nov., and Pararhodobacter aggregans gen. nov., sp. nov., non-phototrophic Rhodobacteraceae from the biofilter of a marine aquaculture.</title>
        <authorList>
            <person name="Foesel B.U."/>
            <person name="Drake H.L."/>
            <person name="Schramm A."/>
        </authorList>
    </citation>
    <scope>NUCLEOTIDE SEQUENCE [LARGE SCALE GENOMIC DNA]</scope>
    <source>
        <strain evidence="6 7">D1-19</strain>
    </source>
</reference>
<evidence type="ECO:0000256" key="2">
    <source>
        <dbReference type="ARBA" id="ARBA00022448"/>
    </source>
</evidence>
<dbReference type="Pfam" id="PF13379">
    <property type="entry name" value="NMT1_2"/>
    <property type="match status" value="1"/>
</dbReference>
<gene>
    <name evidence="6" type="ORF">DDE23_19860</name>
</gene>
<name>A0A2T7UM34_9RHOB</name>
<dbReference type="PANTHER" id="PTHR30024">
    <property type="entry name" value="ALIPHATIC SULFONATES-BINDING PROTEIN-RELATED"/>
    <property type="match status" value="1"/>
</dbReference>
<keyword evidence="3" id="KW-1003">Cell membrane</keyword>
<proteinExistence type="predicted"/>
<dbReference type="Gene3D" id="3.40.190.10">
    <property type="entry name" value="Periplasmic binding protein-like II"/>
    <property type="match status" value="2"/>
</dbReference>
<keyword evidence="5" id="KW-0472">Membrane</keyword>
<comment type="caution">
    <text evidence="6">The sequence shown here is derived from an EMBL/GenBank/DDBJ whole genome shotgun (WGS) entry which is preliminary data.</text>
</comment>
<keyword evidence="7" id="KW-1185">Reference proteome</keyword>